<feature type="transmembrane region" description="Helical" evidence="1">
    <location>
        <begin position="165"/>
        <end position="188"/>
    </location>
</feature>
<evidence type="ECO:0000256" key="1">
    <source>
        <dbReference type="SAM" id="Phobius"/>
    </source>
</evidence>
<keyword evidence="3" id="KW-1185">Reference proteome</keyword>
<accession>A0ABD3THV8</accession>
<keyword evidence="1" id="KW-0472">Membrane</keyword>
<gene>
    <name evidence="2" type="ORF">ACJMK2_021628</name>
</gene>
<dbReference type="SUPFAM" id="SSF56436">
    <property type="entry name" value="C-type lectin-like"/>
    <property type="match status" value="1"/>
</dbReference>
<keyword evidence="1" id="KW-1133">Transmembrane helix</keyword>
<dbReference type="InterPro" id="IPR016187">
    <property type="entry name" value="CTDL_fold"/>
</dbReference>
<dbReference type="EMBL" id="JBJQND010000018">
    <property type="protein sequence ID" value="KAL3836186.1"/>
    <property type="molecule type" value="Genomic_DNA"/>
</dbReference>
<organism evidence="2 3">
    <name type="scientific">Sinanodonta woodiana</name>
    <name type="common">Chinese pond mussel</name>
    <name type="synonym">Anodonta woodiana</name>
    <dbReference type="NCBI Taxonomy" id="1069815"/>
    <lineage>
        <taxon>Eukaryota</taxon>
        <taxon>Metazoa</taxon>
        <taxon>Spiralia</taxon>
        <taxon>Lophotrochozoa</taxon>
        <taxon>Mollusca</taxon>
        <taxon>Bivalvia</taxon>
        <taxon>Autobranchia</taxon>
        <taxon>Heteroconchia</taxon>
        <taxon>Palaeoheterodonta</taxon>
        <taxon>Unionida</taxon>
        <taxon>Unionoidea</taxon>
        <taxon>Unionidae</taxon>
        <taxon>Unioninae</taxon>
        <taxon>Sinanodonta</taxon>
    </lineage>
</organism>
<evidence type="ECO:0000313" key="2">
    <source>
        <dbReference type="EMBL" id="KAL3836186.1"/>
    </source>
</evidence>
<proteinExistence type="predicted"/>
<name>A0ABD3THV8_SINWO</name>
<sequence length="362" mass="41179">MSITMLSDMRSDRALGLLQIGELAWIDGKEYSFCYAKNSSETSKTCKYVTVMREDISNKHTYICNKGKDYTSSDEFLSYTDAANTCQKSHASLQVVETFVLPLIVPVNKTYWIKGYNATSIINRLSANENVTEICIGIVKLDHDIFELSTASCDANHTVICDTNLIFLVLYSTVWVMPFAIILVIAIVKVRKKRFAKGIVNNSVYQKRRSDAKRKHDRETLPQNYCMRWNNTSESKSLPCHNKKIKGEGNDLRDASDDEGYDNFDPQLDLYENPIITKKSTSRYHIQGPAVLAKQAALSKDAKSSENEKDLLTDRISLGTQKYMSMHANERDREVVDDTGKETLYENFGQVDMSLECHYDNI</sequence>
<reference evidence="2 3" key="1">
    <citation type="submission" date="2024-11" db="EMBL/GenBank/DDBJ databases">
        <title>Chromosome-level genome assembly of the freshwater bivalve Anodonta woodiana.</title>
        <authorList>
            <person name="Chen X."/>
        </authorList>
    </citation>
    <scope>NUCLEOTIDE SEQUENCE [LARGE SCALE GENOMIC DNA]</scope>
    <source>
        <strain evidence="2">MN2024</strain>
        <tissue evidence="2">Gills</tissue>
    </source>
</reference>
<evidence type="ECO:0000313" key="3">
    <source>
        <dbReference type="Proteomes" id="UP001634394"/>
    </source>
</evidence>
<dbReference type="Proteomes" id="UP001634394">
    <property type="component" value="Unassembled WGS sequence"/>
</dbReference>
<keyword evidence="1" id="KW-0812">Transmembrane</keyword>
<protein>
    <submittedName>
        <fullName evidence="2">Uncharacterized protein</fullName>
    </submittedName>
</protein>
<dbReference type="AlphaFoldDB" id="A0ABD3THV8"/>
<comment type="caution">
    <text evidence="2">The sequence shown here is derived from an EMBL/GenBank/DDBJ whole genome shotgun (WGS) entry which is preliminary data.</text>
</comment>